<keyword evidence="2" id="KW-0472">Membrane</keyword>
<evidence type="ECO:0000256" key="2">
    <source>
        <dbReference type="SAM" id="Phobius"/>
    </source>
</evidence>
<accession>A0AAU8BQ31</accession>
<reference evidence="3" key="1">
    <citation type="submission" date="2023-01" db="EMBL/GenBank/DDBJ databases">
        <title>Vibrio sp. CB1-14 genome sequencing.</title>
        <authorList>
            <person name="Otstavnykh N."/>
            <person name="Isaeva M."/>
            <person name="Meleshko D."/>
        </authorList>
    </citation>
    <scope>NUCLEOTIDE SEQUENCE</scope>
    <source>
        <strain evidence="3">CB1-14</strain>
    </source>
</reference>
<dbReference type="EMBL" id="CP115921">
    <property type="protein sequence ID" value="XCD18348.1"/>
    <property type="molecule type" value="Genomic_DNA"/>
</dbReference>
<gene>
    <name evidence="3" type="ORF">PG915_16350</name>
</gene>
<dbReference type="KEGG" id="vck:PG915_16350"/>
<evidence type="ECO:0008006" key="4">
    <source>
        <dbReference type="Google" id="ProtNLM"/>
    </source>
</evidence>
<dbReference type="RefSeq" id="WP_353499493.1">
    <property type="nucleotide sequence ID" value="NZ_CP115921.1"/>
</dbReference>
<keyword evidence="2" id="KW-1133">Transmembrane helix</keyword>
<feature type="transmembrane region" description="Helical" evidence="2">
    <location>
        <begin position="308"/>
        <end position="326"/>
    </location>
</feature>
<dbReference type="AlphaFoldDB" id="A0AAU8BQ31"/>
<feature type="region of interest" description="Disordered" evidence="1">
    <location>
        <begin position="404"/>
        <end position="449"/>
    </location>
</feature>
<name>A0AAU8BQ31_9VIBR</name>
<dbReference type="InterPro" id="IPR025738">
    <property type="entry name" value="BatD"/>
</dbReference>
<keyword evidence="2" id="KW-0812">Transmembrane</keyword>
<proteinExistence type="predicted"/>
<protein>
    <recommendedName>
        <fullName evidence="4">BatD</fullName>
    </recommendedName>
</protein>
<evidence type="ECO:0000256" key="1">
    <source>
        <dbReference type="SAM" id="MobiDB-lite"/>
    </source>
</evidence>
<organism evidence="3">
    <name type="scientific">Vibrio chaetopteri</name>
    <dbReference type="NCBI Taxonomy" id="3016528"/>
    <lineage>
        <taxon>Bacteria</taxon>
        <taxon>Pseudomonadati</taxon>
        <taxon>Pseudomonadota</taxon>
        <taxon>Gammaproteobacteria</taxon>
        <taxon>Vibrionales</taxon>
        <taxon>Vibrionaceae</taxon>
        <taxon>Vibrio</taxon>
    </lineage>
</organism>
<dbReference type="PANTHER" id="PTHR40940">
    <property type="entry name" value="PROTEIN BATD-RELATED"/>
    <property type="match status" value="1"/>
</dbReference>
<sequence length="449" mass="50910">MNIVKLAKLFTQAGSLLFLALMILLVPISAQASMTINQLQREGGVEITSWLSKGDNASEPAAIREQVILYIEVATPRWFTGGTRISGFGMPDLIVKQRNQLATNYTERKDGQTWSRQRWEITLYPQQSGEYRLPKVPVRVQVSAPDGSNVSGTLYTEPMSLFTYLPDASFTQDEAWFSANHVKVQESWSASSEDLHAGDSIVRTLEVEADDTLSIMLPPLSDDSIAGVKAYPKPSVLSDSQTRGVYKSKRVDEVTYIVTTGGEVVFPEQVVRWWDVETQSVQTVTLEAKKVRVAHTWRSLFNTYKTEFVILSIIALALLLVLRLTYRFFKTHPTPPWWELAQAIRHRDWPSVRRLIYRKGRQVSGEVELKKMRSDASWQQASQGVQDDRLDASQSRCMWRQLKDPKPSYLKHASPKAGSPKSSFLEHSASRKSESQFVLKGLDRWRKPS</sequence>
<evidence type="ECO:0000313" key="3">
    <source>
        <dbReference type="EMBL" id="XCD18348.1"/>
    </source>
</evidence>
<dbReference type="PANTHER" id="PTHR40940:SF1">
    <property type="entry name" value="PROTEIN BATD"/>
    <property type="match status" value="1"/>
</dbReference>